<evidence type="ECO:0000313" key="2">
    <source>
        <dbReference type="EMBL" id="GEO89066.1"/>
    </source>
</evidence>
<dbReference type="AlphaFoldDB" id="A0A512HUD5"/>
<accession>A0A512HUD5</accession>
<dbReference type="Proteomes" id="UP000321769">
    <property type="component" value="Unassembled WGS sequence"/>
</dbReference>
<keyword evidence="3" id="KW-1185">Reference proteome</keyword>
<keyword evidence="2" id="KW-0378">Hydrolase</keyword>
<reference evidence="2 3" key="1">
    <citation type="submission" date="2019-07" db="EMBL/GenBank/DDBJ databases">
        <title>Whole genome shotgun sequence of Aeromicrobium flavum NBRC 107625.</title>
        <authorList>
            <person name="Hosoyama A."/>
            <person name="Uohara A."/>
            <person name="Ohji S."/>
            <person name="Ichikawa N."/>
        </authorList>
    </citation>
    <scope>NUCLEOTIDE SEQUENCE [LARGE SCALE GENOMIC DNA]</scope>
    <source>
        <strain evidence="2 3">NBRC 107625</strain>
    </source>
</reference>
<dbReference type="RefSeq" id="WP_146826809.1">
    <property type="nucleotide sequence ID" value="NZ_BAAAYQ010000001.1"/>
</dbReference>
<organism evidence="2 3">
    <name type="scientific">Aeromicrobium flavum</name>
    <dbReference type="NCBI Taxonomy" id="416568"/>
    <lineage>
        <taxon>Bacteria</taxon>
        <taxon>Bacillati</taxon>
        <taxon>Actinomycetota</taxon>
        <taxon>Actinomycetes</taxon>
        <taxon>Propionibacteriales</taxon>
        <taxon>Nocardioidaceae</taxon>
        <taxon>Aeromicrobium</taxon>
    </lineage>
</organism>
<dbReference type="PANTHER" id="PTHR42834:SF1">
    <property type="entry name" value="ENDONUCLEASE_EXONUCLEASE_PHOSPHATASE FAMILY PROTEIN (AFU_ORTHOLOGUE AFUA_3G09210)"/>
    <property type="match status" value="1"/>
</dbReference>
<evidence type="ECO:0000313" key="3">
    <source>
        <dbReference type="Proteomes" id="UP000321769"/>
    </source>
</evidence>
<protein>
    <submittedName>
        <fullName evidence="2">Endonuclease</fullName>
    </submittedName>
</protein>
<dbReference type="SUPFAM" id="SSF56219">
    <property type="entry name" value="DNase I-like"/>
    <property type="match status" value="1"/>
</dbReference>
<gene>
    <name evidence="2" type="ORF">AFL01nite_13930</name>
</gene>
<dbReference type="Gene3D" id="3.60.10.10">
    <property type="entry name" value="Endonuclease/exonuclease/phosphatase"/>
    <property type="match status" value="1"/>
</dbReference>
<dbReference type="Pfam" id="PF19580">
    <property type="entry name" value="Exo_endo_phos_3"/>
    <property type="match status" value="1"/>
</dbReference>
<proteinExistence type="predicted"/>
<dbReference type="OrthoDB" id="7297112at2"/>
<keyword evidence="2" id="KW-0255">Endonuclease</keyword>
<name>A0A512HUD5_9ACTN</name>
<dbReference type="PANTHER" id="PTHR42834">
    <property type="entry name" value="ENDONUCLEASE/EXONUCLEASE/PHOSPHATASE FAMILY PROTEIN (AFU_ORTHOLOGUE AFUA_3G09210)"/>
    <property type="match status" value="1"/>
</dbReference>
<dbReference type="InterPro" id="IPR036691">
    <property type="entry name" value="Endo/exonu/phosph_ase_sf"/>
</dbReference>
<dbReference type="EMBL" id="BJZQ01000005">
    <property type="protein sequence ID" value="GEO89066.1"/>
    <property type="molecule type" value="Genomic_DNA"/>
</dbReference>
<dbReference type="InterPro" id="IPR005135">
    <property type="entry name" value="Endo/exonuclease/phosphatase"/>
</dbReference>
<evidence type="ECO:0000259" key="1">
    <source>
        <dbReference type="Pfam" id="PF19580"/>
    </source>
</evidence>
<comment type="caution">
    <text evidence="2">The sequence shown here is derived from an EMBL/GenBank/DDBJ whole genome shotgun (WGS) entry which is preliminary data.</text>
</comment>
<sequence>MAVEYYVAWWNLENLFDEENAPPERRTDKVRRALGDDLVGWTPALRDRKVDQLASVIAQMNRGAGPDLLGVCEVENRFVLELLVAELAQRLGGRSYGIAHADTDDARGIDVAFLYDTDRFEVPPGETFFHVVMRRNATRELVQVNFRTRHGGRTWAVFGNHWPSRSGGQFESAGYRHIAGETLAYFHERVLEVHGPETPVLVMGDFNDEPFDVSLVTHALSTRQRNRVLNAEIPLLWNLSWPLIGGRGGQPDGTFYFQNQPNLLDQFLVNRAMADAPLRADETSVEILRFPGTSDDGDYPRPVPFGGMGHAIDEDGFSDHFPLGMRVTEA</sequence>
<keyword evidence="2" id="KW-0540">Nuclease</keyword>
<dbReference type="GO" id="GO:0004519">
    <property type="term" value="F:endonuclease activity"/>
    <property type="evidence" value="ECO:0007669"/>
    <property type="project" value="UniProtKB-KW"/>
</dbReference>
<feature type="domain" description="Endonuclease/exonuclease/phosphatase" evidence="1">
    <location>
        <begin position="7"/>
        <end position="325"/>
    </location>
</feature>